<evidence type="ECO:0000313" key="2">
    <source>
        <dbReference type="EMBL" id="CAB4701408.1"/>
    </source>
</evidence>
<accession>A0A6J7PV55</accession>
<sequence length="97" mass="11060">MASLYETNIVLYDLYMAIIPVSEARDRLQDVVQMAQVEAVILQRYGRDAAVLISSERYEQLLEAEDEVEDIAAFDEALAEEGPNIPWEQVKADLGWR</sequence>
<dbReference type="AlphaFoldDB" id="A0A6J7PV55"/>
<dbReference type="Pfam" id="PF02604">
    <property type="entry name" value="PhdYeFM_antitox"/>
    <property type="match status" value="1"/>
</dbReference>
<evidence type="ECO:0000256" key="1">
    <source>
        <dbReference type="ARBA" id="ARBA00009981"/>
    </source>
</evidence>
<evidence type="ECO:0000313" key="3">
    <source>
        <dbReference type="EMBL" id="CAB5007163.1"/>
    </source>
</evidence>
<dbReference type="EMBL" id="CAEZXZ010000060">
    <property type="protein sequence ID" value="CAB4701408.1"/>
    <property type="molecule type" value="Genomic_DNA"/>
</dbReference>
<reference evidence="3" key="1">
    <citation type="submission" date="2020-05" db="EMBL/GenBank/DDBJ databases">
        <authorList>
            <person name="Chiriac C."/>
            <person name="Salcher M."/>
            <person name="Ghai R."/>
            <person name="Kavagutti S V."/>
        </authorList>
    </citation>
    <scope>NUCLEOTIDE SEQUENCE</scope>
</reference>
<dbReference type="InterPro" id="IPR036165">
    <property type="entry name" value="YefM-like_sf"/>
</dbReference>
<dbReference type="EMBL" id="CAFBPA010000121">
    <property type="protein sequence ID" value="CAB5007163.1"/>
    <property type="molecule type" value="Genomic_DNA"/>
</dbReference>
<gene>
    <name evidence="2" type="ORF">UFOPK2625_00523</name>
    <name evidence="3" type="ORF">UFOPK4043_00879</name>
</gene>
<dbReference type="InterPro" id="IPR006442">
    <property type="entry name" value="Antitoxin_Phd/YefM"/>
</dbReference>
<organism evidence="3">
    <name type="scientific">freshwater metagenome</name>
    <dbReference type="NCBI Taxonomy" id="449393"/>
    <lineage>
        <taxon>unclassified sequences</taxon>
        <taxon>metagenomes</taxon>
        <taxon>ecological metagenomes</taxon>
    </lineage>
</organism>
<name>A0A6J7PV55_9ZZZZ</name>
<dbReference type="Gene3D" id="3.40.1620.10">
    <property type="entry name" value="YefM-like domain"/>
    <property type="match status" value="1"/>
</dbReference>
<comment type="similarity">
    <text evidence="1">Belongs to the phD/YefM antitoxin family.</text>
</comment>
<dbReference type="SUPFAM" id="SSF143120">
    <property type="entry name" value="YefM-like"/>
    <property type="match status" value="1"/>
</dbReference>
<protein>
    <submittedName>
        <fullName evidence="3">Unannotated protein</fullName>
    </submittedName>
</protein>
<proteinExistence type="inferred from homology"/>